<dbReference type="EMBL" id="JAAHCF010000630">
    <property type="protein sequence ID" value="KAK8142684.1"/>
    <property type="molecule type" value="Genomic_DNA"/>
</dbReference>
<dbReference type="GO" id="GO:0008270">
    <property type="term" value="F:zinc ion binding"/>
    <property type="evidence" value="ECO:0007669"/>
    <property type="project" value="TreeGrafter"/>
</dbReference>
<comment type="caution">
    <text evidence="3">The sequence shown here is derived from an EMBL/GenBank/DDBJ whole genome shotgun (WGS) entry which is preliminary data.</text>
</comment>
<dbReference type="Gene3D" id="3.40.140.10">
    <property type="entry name" value="Cytidine Deaminase, domain 2"/>
    <property type="match status" value="1"/>
</dbReference>
<gene>
    <name evidence="3" type="ORF">G3M48_008415</name>
</gene>
<dbReference type="InterPro" id="IPR016193">
    <property type="entry name" value="Cytidine_deaminase-like"/>
</dbReference>
<dbReference type="Proteomes" id="UP001397290">
    <property type="component" value="Unassembled WGS sequence"/>
</dbReference>
<keyword evidence="4" id="KW-1185">Reference proteome</keyword>
<dbReference type="GO" id="GO:0072527">
    <property type="term" value="P:pyrimidine-containing compound metabolic process"/>
    <property type="evidence" value="ECO:0007669"/>
    <property type="project" value="UniProtKB-ARBA"/>
</dbReference>
<dbReference type="AlphaFoldDB" id="A0AAW0RL51"/>
<evidence type="ECO:0000259" key="2">
    <source>
        <dbReference type="PROSITE" id="PS51747"/>
    </source>
</evidence>
<dbReference type="GO" id="GO:0004126">
    <property type="term" value="F:cytidine deaminase activity"/>
    <property type="evidence" value="ECO:0007669"/>
    <property type="project" value="TreeGrafter"/>
</dbReference>
<feature type="domain" description="CMP/dCMP-type deaminase" evidence="2">
    <location>
        <begin position="31"/>
        <end position="170"/>
    </location>
</feature>
<dbReference type="Pfam" id="PF00383">
    <property type="entry name" value="dCMP_cyt_deam_1"/>
    <property type="match status" value="1"/>
</dbReference>
<dbReference type="InterPro" id="IPR050202">
    <property type="entry name" value="Cyt/Deoxycyt_deaminase"/>
</dbReference>
<dbReference type="GO" id="GO:0055086">
    <property type="term" value="P:nucleobase-containing small molecule metabolic process"/>
    <property type="evidence" value="ECO:0007669"/>
    <property type="project" value="UniProtKB-ARBA"/>
</dbReference>
<accession>A0AAW0RL51</accession>
<comment type="similarity">
    <text evidence="1">Belongs to the cytidine and deoxycytidylate deaminase family.</text>
</comment>
<evidence type="ECO:0000313" key="4">
    <source>
        <dbReference type="Proteomes" id="UP001397290"/>
    </source>
</evidence>
<organism evidence="3 4">
    <name type="scientific">Beauveria asiatica</name>
    <dbReference type="NCBI Taxonomy" id="1069075"/>
    <lineage>
        <taxon>Eukaryota</taxon>
        <taxon>Fungi</taxon>
        <taxon>Dikarya</taxon>
        <taxon>Ascomycota</taxon>
        <taxon>Pezizomycotina</taxon>
        <taxon>Sordariomycetes</taxon>
        <taxon>Hypocreomycetidae</taxon>
        <taxon>Hypocreales</taxon>
        <taxon>Cordycipitaceae</taxon>
        <taxon>Beauveria</taxon>
    </lineage>
</organism>
<dbReference type="GO" id="GO:0005829">
    <property type="term" value="C:cytosol"/>
    <property type="evidence" value="ECO:0007669"/>
    <property type="project" value="TreeGrafter"/>
</dbReference>
<dbReference type="CDD" id="cd01283">
    <property type="entry name" value="cytidine_deaminase"/>
    <property type="match status" value="1"/>
</dbReference>
<evidence type="ECO:0000256" key="1">
    <source>
        <dbReference type="ARBA" id="ARBA00006576"/>
    </source>
</evidence>
<protein>
    <recommendedName>
        <fullName evidence="2">CMP/dCMP-type deaminase domain-containing protein</fullName>
    </recommendedName>
</protein>
<reference evidence="3 4" key="1">
    <citation type="submission" date="2020-02" db="EMBL/GenBank/DDBJ databases">
        <title>Comparative genomics of the hypocrealean fungal genus Beauvera.</title>
        <authorList>
            <person name="Showalter D.N."/>
            <person name="Bushley K.E."/>
            <person name="Rehner S.A."/>
        </authorList>
    </citation>
    <scope>NUCLEOTIDE SEQUENCE [LARGE SCALE GENOMIC DNA]</scope>
    <source>
        <strain evidence="3 4">ARSEF4384</strain>
    </source>
</reference>
<dbReference type="NCBIfam" id="NF004064">
    <property type="entry name" value="PRK05578.1"/>
    <property type="match status" value="1"/>
</dbReference>
<dbReference type="PROSITE" id="PS51747">
    <property type="entry name" value="CYT_DCMP_DEAMINASES_2"/>
    <property type="match status" value="1"/>
</dbReference>
<dbReference type="PANTHER" id="PTHR11644:SF2">
    <property type="entry name" value="CYTIDINE DEAMINASE"/>
    <property type="match status" value="1"/>
</dbReference>
<sequence length="180" mass="18082">MAPIPPSPPLHAGSDAAVVAATCAAHGLSPSEFAALRSAAVAAKAVAYCPYSRFRVGAALLPADSSSSSSSSGGGEAPPPAVIKGCNVENASYPVGMCAERVGFGAAAAQGVTRFKALAVATDISPPASPCGMCRQAIREFCLSDMPIIMFDKNEDYVVLTILPMSFGPDQLPPAGAPGT</sequence>
<dbReference type="SUPFAM" id="SSF53927">
    <property type="entry name" value="Cytidine deaminase-like"/>
    <property type="match status" value="1"/>
</dbReference>
<evidence type="ECO:0000313" key="3">
    <source>
        <dbReference type="EMBL" id="KAK8142684.1"/>
    </source>
</evidence>
<name>A0AAW0RL51_9HYPO</name>
<dbReference type="PANTHER" id="PTHR11644">
    <property type="entry name" value="CYTIDINE DEAMINASE"/>
    <property type="match status" value="1"/>
</dbReference>
<proteinExistence type="inferred from homology"/>
<dbReference type="InterPro" id="IPR002125">
    <property type="entry name" value="CMP_dCMP_dom"/>
</dbReference>